<keyword evidence="1" id="KW-0732">Signal</keyword>
<protein>
    <recommendedName>
        <fullName evidence="2">Xylose isomerase-like TIM barrel domain-containing protein</fullName>
    </recommendedName>
</protein>
<dbReference type="Proteomes" id="UP000598271">
    <property type="component" value="Unassembled WGS sequence"/>
</dbReference>
<dbReference type="RefSeq" id="WP_189564632.1">
    <property type="nucleotide sequence ID" value="NZ_BMXF01000002.1"/>
</dbReference>
<evidence type="ECO:0000259" key="2">
    <source>
        <dbReference type="Pfam" id="PF01261"/>
    </source>
</evidence>
<dbReference type="Gene3D" id="3.20.20.150">
    <property type="entry name" value="Divalent-metal-dependent TIM barrel enzymes"/>
    <property type="match status" value="1"/>
</dbReference>
<dbReference type="Pfam" id="PF01261">
    <property type="entry name" value="AP_endonuc_2"/>
    <property type="match status" value="1"/>
</dbReference>
<accession>A0A8J3D3M9</accession>
<organism evidence="3 4">
    <name type="scientific">Persicitalea jodogahamensis</name>
    <dbReference type="NCBI Taxonomy" id="402147"/>
    <lineage>
        <taxon>Bacteria</taxon>
        <taxon>Pseudomonadati</taxon>
        <taxon>Bacteroidota</taxon>
        <taxon>Cytophagia</taxon>
        <taxon>Cytophagales</taxon>
        <taxon>Spirosomataceae</taxon>
        <taxon>Persicitalea</taxon>
    </lineage>
</organism>
<name>A0A8J3D3M9_9BACT</name>
<reference evidence="3 4" key="1">
    <citation type="journal article" date="2014" name="Int. J. Syst. Evol. Microbiol.">
        <title>Complete genome sequence of Corynebacterium casei LMG S-19264T (=DSM 44701T), isolated from a smear-ripened cheese.</title>
        <authorList>
            <consortium name="US DOE Joint Genome Institute (JGI-PGF)"/>
            <person name="Walter F."/>
            <person name="Albersmeier A."/>
            <person name="Kalinowski J."/>
            <person name="Ruckert C."/>
        </authorList>
    </citation>
    <scope>NUCLEOTIDE SEQUENCE [LARGE SCALE GENOMIC DNA]</scope>
    <source>
        <strain evidence="3 4">KCTC 12866</strain>
    </source>
</reference>
<evidence type="ECO:0000313" key="3">
    <source>
        <dbReference type="EMBL" id="GHB69257.1"/>
    </source>
</evidence>
<dbReference type="EMBL" id="BMXF01000002">
    <property type="protein sequence ID" value="GHB69257.1"/>
    <property type="molecule type" value="Genomic_DNA"/>
</dbReference>
<dbReference type="PANTHER" id="PTHR12110:SF41">
    <property type="entry name" value="INOSOSE DEHYDRATASE"/>
    <property type="match status" value="1"/>
</dbReference>
<sequence length="288" mass="31930">MKKLLILIAAIAFLGLDCSDVLAQKKGKALYTHPLGVQAYTYRNHWDKGVAAVLDTIQKLGITEIEAGAPGGLTPQEFRKMCAARGIDIVGTGAGYEQIVKDPMKVVEQAKALGSKFVMVAWIPHQRGNFTLDNAKQAVEDFNRVGKVLADNGLTFCYHTHGYEFQPYEEGTLMDYMIKNTDPKYVSFEMDVLWTHFGGGDPVALLNKYGSRWKLMHLKDLKKGVKGDLTGGTPHENDVPLGTGQVDIENIIRAAKKVGIKHFFIEDESEQELAFVPISIEYLKGLKQ</sequence>
<dbReference type="InterPro" id="IPR050312">
    <property type="entry name" value="IolE/XylAMocC-like"/>
</dbReference>
<dbReference type="PANTHER" id="PTHR12110">
    <property type="entry name" value="HYDROXYPYRUVATE ISOMERASE"/>
    <property type="match status" value="1"/>
</dbReference>
<dbReference type="InterPro" id="IPR036237">
    <property type="entry name" value="Xyl_isomerase-like_sf"/>
</dbReference>
<dbReference type="AlphaFoldDB" id="A0A8J3D3M9"/>
<gene>
    <name evidence="3" type="ORF">GCM10007390_23500</name>
</gene>
<dbReference type="InterPro" id="IPR013022">
    <property type="entry name" value="Xyl_isomerase-like_TIM-brl"/>
</dbReference>
<keyword evidence="4" id="KW-1185">Reference proteome</keyword>
<proteinExistence type="predicted"/>
<feature type="signal peptide" evidence="1">
    <location>
        <begin position="1"/>
        <end position="23"/>
    </location>
</feature>
<evidence type="ECO:0000256" key="1">
    <source>
        <dbReference type="SAM" id="SignalP"/>
    </source>
</evidence>
<dbReference type="SUPFAM" id="SSF51658">
    <property type="entry name" value="Xylose isomerase-like"/>
    <property type="match status" value="1"/>
</dbReference>
<evidence type="ECO:0000313" key="4">
    <source>
        <dbReference type="Proteomes" id="UP000598271"/>
    </source>
</evidence>
<feature type="domain" description="Xylose isomerase-like TIM barrel" evidence="2">
    <location>
        <begin position="56"/>
        <end position="268"/>
    </location>
</feature>
<feature type="chain" id="PRO_5035263875" description="Xylose isomerase-like TIM barrel domain-containing protein" evidence="1">
    <location>
        <begin position="24"/>
        <end position="288"/>
    </location>
</feature>
<comment type="caution">
    <text evidence="3">The sequence shown here is derived from an EMBL/GenBank/DDBJ whole genome shotgun (WGS) entry which is preliminary data.</text>
</comment>